<comment type="caution">
    <text evidence="2">The sequence shown here is derived from an EMBL/GenBank/DDBJ whole genome shotgun (WGS) entry which is preliminary data.</text>
</comment>
<sequence>MCDYQPVTHIDIRQKQRSLLCQDPRSSSYELQLPLQSALSSPLSFAWKGSRIFFWMARLLRSSSLSSSWIGHLNPDKEGLFLLTQDHPISTPSGLRRPLLHLESLTESKFHAKHFPHQPFQTLGHRGKHLGSQNSRSTCSR</sequence>
<keyword evidence="3" id="KW-1185">Reference proteome</keyword>
<reference evidence="2 3" key="1">
    <citation type="submission" date="2023-05" db="EMBL/GenBank/DDBJ databases">
        <title>B98-5 Cell Line De Novo Hybrid Assembly: An Optical Mapping Approach.</title>
        <authorList>
            <person name="Kananen K."/>
            <person name="Auerbach J.A."/>
            <person name="Kautto E."/>
            <person name="Blachly J.S."/>
        </authorList>
    </citation>
    <scope>NUCLEOTIDE SEQUENCE [LARGE SCALE GENOMIC DNA]</scope>
    <source>
        <strain evidence="2">B95-8</strain>
        <tissue evidence="2">Cell line</tissue>
    </source>
</reference>
<evidence type="ECO:0000256" key="1">
    <source>
        <dbReference type="SAM" id="MobiDB-lite"/>
    </source>
</evidence>
<dbReference type="EMBL" id="JASSZA010000004">
    <property type="protein sequence ID" value="KAK2112833.1"/>
    <property type="molecule type" value="Genomic_DNA"/>
</dbReference>
<protein>
    <submittedName>
        <fullName evidence="2">Uncharacterized protein</fullName>
    </submittedName>
</protein>
<evidence type="ECO:0000313" key="3">
    <source>
        <dbReference type="Proteomes" id="UP001266305"/>
    </source>
</evidence>
<gene>
    <name evidence="2" type="ORF">P7K49_007099</name>
</gene>
<evidence type="ECO:0000313" key="2">
    <source>
        <dbReference type="EMBL" id="KAK2112833.1"/>
    </source>
</evidence>
<feature type="region of interest" description="Disordered" evidence="1">
    <location>
        <begin position="119"/>
        <end position="141"/>
    </location>
</feature>
<name>A0ABQ9VTX1_SAGOE</name>
<proteinExistence type="predicted"/>
<accession>A0ABQ9VTX1</accession>
<dbReference type="Proteomes" id="UP001266305">
    <property type="component" value="Unassembled WGS sequence"/>
</dbReference>
<feature type="compositionally biased region" description="Polar residues" evidence="1">
    <location>
        <begin position="131"/>
        <end position="141"/>
    </location>
</feature>
<organism evidence="2 3">
    <name type="scientific">Saguinus oedipus</name>
    <name type="common">Cotton-top tamarin</name>
    <name type="synonym">Oedipomidas oedipus</name>
    <dbReference type="NCBI Taxonomy" id="9490"/>
    <lineage>
        <taxon>Eukaryota</taxon>
        <taxon>Metazoa</taxon>
        <taxon>Chordata</taxon>
        <taxon>Craniata</taxon>
        <taxon>Vertebrata</taxon>
        <taxon>Euteleostomi</taxon>
        <taxon>Mammalia</taxon>
        <taxon>Eutheria</taxon>
        <taxon>Euarchontoglires</taxon>
        <taxon>Primates</taxon>
        <taxon>Haplorrhini</taxon>
        <taxon>Platyrrhini</taxon>
        <taxon>Cebidae</taxon>
        <taxon>Callitrichinae</taxon>
        <taxon>Saguinus</taxon>
    </lineage>
</organism>